<protein>
    <submittedName>
        <fullName evidence="2">Uncharacterized protein</fullName>
    </submittedName>
</protein>
<proteinExistence type="predicted"/>
<evidence type="ECO:0000313" key="2">
    <source>
        <dbReference type="EMBL" id="MEA5443856.1"/>
    </source>
</evidence>
<sequence>MSWRGPARGTLNAPRGSVLANPFRSLATATTAALAGGLALSAAAVQAAPNGTWLSQPQIWYYASRGSLNGVMAEIRSSDFKVVFLDVRKVSEAMQREAAQAARRQGLMPVVWVQSPQYRALGISDLVHEARHGDAIQVDDHFFANYSLEDFYLLRRLYPKPIFCSIQPFQASLLPTAGCNQLDVQCYSAPQFQQCLKLADRLGAVVSLSSENTLKYRSQLGNRSFNTFLWQGL</sequence>
<dbReference type="Proteomes" id="UP001302329">
    <property type="component" value="Unassembled WGS sequence"/>
</dbReference>
<dbReference type="EMBL" id="JAYGHY010000073">
    <property type="protein sequence ID" value="MEA5443856.1"/>
    <property type="molecule type" value="Genomic_DNA"/>
</dbReference>
<keyword evidence="1" id="KW-0732">Signal</keyword>
<comment type="caution">
    <text evidence="2">The sequence shown here is derived from an EMBL/GenBank/DDBJ whole genome shotgun (WGS) entry which is preliminary data.</text>
</comment>
<keyword evidence="3" id="KW-1185">Reference proteome</keyword>
<name>A0ABU5SZB4_9CYAN</name>
<evidence type="ECO:0000313" key="3">
    <source>
        <dbReference type="Proteomes" id="UP001302329"/>
    </source>
</evidence>
<reference evidence="2 3" key="1">
    <citation type="submission" date="2023-12" db="EMBL/GenBank/DDBJ databases">
        <title>Baltic Sea Cyanobacteria.</title>
        <authorList>
            <person name="Delbaje E."/>
            <person name="Fewer D.P."/>
            <person name="Shishido T.K."/>
        </authorList>
    </citation>
    <scope>NUCLEOTIDE SEQUENCE [LARGE SCALE GENOMIC DNA]</scope>
    <source>
        <strain evidence="2 3">UHCC 0281</strain>
    </source>
</reference>
<accession>A0ABU5SZB4</accession>
<evidence type="ECO:0000256" key="1">
    <source>
        <dbReference type="SAM" id="SignalP"/>
    </source>
</evidence>
<organism evidence="2 3">
    <name type="scientific">Cyanobium gracile UHCC 0281</name>
    <dbReference type="NCBI Taxonomy" id="3110309"/>
    <lineage>
        <taxon>Bacteria</taxon>
        <taxon>Bacillati</taxon>
        <taxon>Cyanobacteriota</taxon>
        <taxon>Cyanophyceae</taxon>
        <taxon>Synechococcales</taxon>
        <taxon>Prochlorococcaceae</taxon>
        <taxon>Cyanobium</taxon>
    </lineage>
</organism>
<feature type="chain" id="PRO_5047023547" evidence="1">
    <location>
        <begin position="48"/>
        <end position="233"/>
    </location>
</feature>
<gene>
    <name evidence="2" type="ORF">VB739_14960</name>
</gene>
<feature type="signal peptide" evidence="1">
    <location>
        <begin position="1"/>
        <end position="47"/>
    </location>
</feature>
<dbReference type="RefSeq" id="WP_323357816.1">
    <property type="nucleotide sequence ID" value="NZ_JAYGHY010000073.1"/>
</dbReference>